<keyword evidence="3" id="KW-0131">Cell cycle</keyword>
<dbReference type="InterPro" id="IPR050515">
    <property type="entry name" value="Beta-lactam/transpept"/>
</dbReference>
<dbReference type="PANTHER" id="PTHR30627:SF24">
    <property type="entry name" value="PENICILLIN-BINDING PROTEIN 4B"/>
    <property type="match status" value="1"/>
</dbReference>
<dbReference type="GO" id="GO:0008658">
    <property type="term" value="F:penicillin binding"/>
    <property type="evidence" value="ECO:0007669"/>
    <property type="project" value="InterPro"/>
</dbReference>
<name>A0A1G9XCJ0_ALLAB</name>
<dbReference type="InterPro" id="IPR036138">
    <property type="entry name" value="PBP_dimer_sf"/>
</dbReference>
<dbReference type="SUPFAM" id="SSF56601">
    <property type="entry name" value="beta-lactamase/transpeptidase-like"/>
    <property type="match status" value="1"/>
</dbReference>
<dbReference type="GO" id="GO:0046677">
    <property type="term" value="P:response to antibiotic"/>
    <property type="evidence" value="ECO:0007669"/>
    <property type="project" value="InterPro"/>
</dbReference>
<dbReference type="GO" id="GO:0005886">
    <property type="term" value="C:plasma membrane"/>
    <property type="evidence" value="ECO:0007669"/>
    <property type="project" value="TreeGrafter"/>
</dbReference>
<evidence type="ECO:0000259" key="2">
    <source>
        <dbReference type="Pfam" id="PF05223"/>
    </source>
</evidence>
<dbReference type="AlphaFoldDB" id="A0A1G9XCJ0"/>
<dbReference type="Proteomes" id="UP000183376">
    <property type="component" value="Chromosome I"/>
</dbReference>
<dbReference type="EMBL" id="LT629701">
    <property type="protein sequence ID" value="SDM94005.1"/>
    <property type="molecule type" value="Genomic_DNA"/>
</dbReference>
<dbReference type="eggNOG" id="COG0768">
    <property type="taxonomic scope" value="Bacteria"/>
</dbReference>
<sequence>MPVGAGTLCAVSAQPPRIRSARLVAAVLLLLPVAGCGLFGSEAKPEVAARTFLSAFAGGDTTTASRNTDDAQAAKDLMDKVRAALKPVAIKTTLDEPVAKGDTATVTYTAEWDLGKNRIWGYKGTLELRRGEKQWQVHWTPEAIHPKLSAQQTLALREQQPDPAPILDRDGGSLLAAEKVVSVLLDRKQAGDLNGVAAALATALNRFDSDITQQSIVDRAGKTPEGQAYAVALLRDPDYQKVKAQIYDLPGVRFSSQNRLLAPDRSFAAQVLPGIRKAVESRIEGKAGYRIYSVNAGGNEVETLVDEKAVPAQAVSTSLSRAVQAAAEEAVEPVGNAAMIVALQPSSGDVLAVAQNGAADAQGAVALTGRYPPGSTFKIVTAAAALGGGVADSGTELPCPATWTIQGRKIPNDNEFELGTVPLHRAFARSCNTTFAELATKLPADALTKSAKQFGLGVDFVIPGITTVTGSVPPATAVVERAEDGFGQGKVLASPFGMAMVAATAAKGSMPLPNLIRGAAKTTVDAEQQPVPQPVMDAVRAMMRQVVTEGTATKLQRNGEVHGKTGTAQFGDGTRSHGWFVGYRGDLAFAVLIVDAGSSAPAVDVASKFLAAVR</sequence>
<dbReference type="PANTHER" id="PTHR30627">
    <property type="entry name" value="PEPTIDOGLYCAN D,D-TRANSPEPTIDASE"/>
    <property type="match status" value="1"/>
</dbReference>
<accession>A0A1G9XCJ0</accession>
<organism evidence="3 4">
    <name type="scientific">Allokutzneria albata</name>
    <name type="common">Kibdelosporangium albatum</name>
    <dbReference type="NCBI Taxonomy" id="211114"/>
    <lineage>
        <taxon>Bacteria</taxon>
        <taxon>Bacillati</taxon>
        <taxon>Actinomycetota</taxon>
        <taxon>Actinomycetes</taxon>
        <taxon>Pseudonocardiales</taxon>
        <taxon>Pseudonocardiaceae</taxon>
        <taxon>Allokutzneria</taxon>
    </lineage>
</organism>
<evidence type="ECO:0000313" key="3">
    <source>
        <dbReference type="EMBL" id="SDM94005.1"/>
    </source>
</evidence>
<dbReference type="GO" id="GO:0051301">
    <property type="term" value="P:cell division"/>
    <property type="evidence" value="ECO:0007669"/>
    <property type="project" value="UniProtKB-KW"/>
</dbReference>
<dbReference type="GO" id="GO:0071972">
    <property type="term" value="F:peptidoglycan L,D-transpeptidase activity"/>
    <property type="evidence" value="ECO:0007669"/>
    <property type="project" value="TreeGrafter"/>
</dbReference>
<dbReference type="GO" id="GO:0071555">
    <property type="term" value="P:cell wall organization"/>
    <property type="evidence" value="ECO:0007669"/>
    <property type="project" value="TreeGrafter"/>
</dbReference>
<proteinExistence type="predicted"/>
<dbReference type="Gene3D" id="3.90.1310.10">
    <property type="entry name" value="Penicillin-binding protein 2a (Domain 2)"/>
    <property type="match status" value="1"/>
</dbReference>
<reference evidence="3 4" key="1">
    <citation type="submission" date="2016-10" db="EMBL/GenBank/DDBJ databases">
        <authorList>
            <person name="de Groot N.N."/>
        </authorList>
    </citation>
    <scope>NUCLEOTIDE SEQUENCE [LARGE SCALE GENOMIC DNA]</scope>
    <source>
        <strain evidence="3 4">DSM 44149</strain>
    </source>
</reference>
<dbReference type="SUPFAM" id="SSF56519">
    <property type="entry name" value="Penicillin binding protein dimerisation domain"/>
    <property type="match status" value="1"/>
</dbReference>
<feature type="domain" description="Penicillin-binding protein transpeptidase" evidence="1">
    <location>
        <begin position="339"/>
        <end position="599"/>
    </location>
</feature>
<dbReference type="InterPro" id="IPR012338">
    <property type="entry name" value="Beta-lactam/transpept-like"/>
</dbReference>
<dbReference type="STRING" id="211114.SAMN04489726_4101"/>
<evidence type="ECO:0000259" key="1">
    <source>
        <dbReference type="Pfam" id="PF00905"/>
    </source>
</evidence>
<dbReference type="InterPro" id="IPR001460">
    <property type="entry name" value="PCN-bd_Tpept"/>
</dbReference>
<protein>
    <submittedName>
        <fullName evidence="3">Cell division protein FtsI/penicillin-binding protein 2</fullName>
    </submittedName>
</protein>
<keyword evidence="4" id="KW-1185">Reference proteome</keyword>
<dbReference type="Gene3D" id="3.40.710.10">
    <property type="entry name" value="DD-peptidase/beta-lactamase superfamily"/>
    <property type="match status" value="1"/>
</dbReference>
<keyword evidence="3" id="KW-0132">Cell division</keyword>
<dbReference type="Pfam" id="PF05223">
    <property type="entry name" value="MecA_N"/>
    <property type="match status" value="1"/>
</dbReference>
<dbReference type="InterPro" id="IPR007887">
    <property type="entry name" value="MecA_N"/>
</dbReference>
<feature type="domain" description="NTF2-like N-terminal transpeptidase" evidence="2">
    <location>
        <begin position="44"/>
        <end position="152"/>
    </location>
</feature>
<dbReference type="Pfam" id="PF00905">
    <property type="entry name" value="Transpeptidase"/>
    <property type="match status" value="1"/>
</dbReference>
<evidence type="ECO:0000313" key="4">
    <source>
        <dbReference type="Proteomes" id="UP000183376"/>
    </source>
</evidence>
<gene>
    <name evidence="3" type="ORF">SAMN04489726_4101</name>
</gene>